<evidence type="ECO:0008006" key="3">
    <source>
        <dbReference type="Google" id="ProtNLM"/>
    </source>
</evidence>
<accession>A0ABN8PH65</accession>
<comment type="caution">
    <text evidence="1">The sequence shown here is derived from an EMBL/GenBank/DDBJ whole genome shotgun (WGS) entry which is preliminary data.</text>
</comment>
<sequence length="166" mass="18998">MYRHFPAQVTKTVDQEIKFTSWAKREPTLFRLYGDFECILKEIETTNDSGTTKKTQKHIPCSFASVLISEHPDVDSRTKLYRHTPTPDMSVEEVGERVVDELITSLQELEEELKPLLAEIKPMHLTEEQEAEFQAATHCYMCEQPFTAASYETGPADGTPEEAEKK</sequence>
<evidence type="ECO:0000313" key="1">
    <source>
        <dbReference type="EMBL" id="CAH3143796.1"/>
    </source>
</evidence>
<dbReference type="EMBL" id="CALNXI010000860">
    <property type="protein sequence ID" value="CAH3143796.1"/>
    <property type="molecule type" value="Genomic_DNA"/>
</dbReference>
<dbReference type="Proteomes" id="UP001159427">
    <property type="component" value="Unassembled WGS sequence"/>
</dbReference>
<proteinExistence type="predicted"/>
<protein>
    <recommendedName>
        <fullName evidence="3">Period</fullName>
    </recommendedName>
</protein>
<gene>
    <name evidence="1" type="ORF">PEVE_00042991</name>
</gene>
<evidence type="ECO:0000313" key="2">
    <source>
        <dbReference type="Proteomes" id="UP001159427"/>
    </source>
</evidence>
<organism evidence="1 2">
    <name type="scientific">Porites evermanni</name>
    <dbReference type="NCBI Taxonomy" id="104178"/>
    <lineage>
        <taxon>Eukaryota</taxon>
        <taxon>Metazoa</taxon>
        <taxon>Cnidaria</taxon>
        <taxon>Anthozoa</taxon>
        <taxon>Hexacorallia</taxon>
        <taxon>Scleractinia</taxon>
        <taxon>Fungiina</taxon>
        <taxon>Poritidae</taxon>
        <taxon>Porites</taxon>
    </lineage>
</organism>
<feature type="non-terminal residue" evidence="1">
    <location>
        <position position="166"/>
    </location>
</feature>
<reference evidence="1 2" key="1">
    <citation type="submission" date="2022-05" db="EMBL/GenBank/DDBJ databases">
        <authorList>
            <consortium name="Genoscope - CEA"/>
            <person name="William W."/>
        </authorList>
    </citation>
    <scope>NUCLEOTIDE SEQUENCE [LARGE SCALE GENOMIC DNA]</scope>
</reference>
<keyword evidence="2" id="KW-1185">Reference proteome</keyword>
<name>A0ABN8PH65_9CNID</name>